<dbReference type="OrthoDB" id="6238217at2759"/>
<dbReference type="GO" id="GO:0005886">
    <property type="term" value="C:plasma membrane"/>
    <property type="evidence" value="ECO:0007669"/>
    <property type="project" value="TreeGrafter"/>
</dbReference>
<feature type="compositionally biased region" description="Polar residues" evidence="1">
    <location>
        <begin position="32"/>
        <end position="47"/>
    </location>
</feature>
<gene>
    <name evidence="3" type="ORF">MGAL_10B061713</name>
</gene>
<dbReference type="PANTHER" id="PTHR13800:SF12">
    <property type="entry name" value="TRANSIENT RECEPTOR POTENTIAL CATION CHANNEL SUBFAMILY M MEMBER-LIKE 2"/>
    <property type="match status" value="1"/>
</dbReference>
<keyword evidence="4" id="KW-1185">Reference proteome</keyword>
<proteinExistence type="predicted"/>
<dbReference type="GO" id="GO:0099604">
    <property type="term" value="F:ligand-gated calcium channel activity"/>
    <property type="evidence" value="ECO:0007669"/>
    <property type="project" value="TreeGrafter"/>
</dbReference>
<dbReference type="InterPro" id="IPR050927">
    <property type="entry name" value="TRPM"/>
</dbReference>
<sequence length="306" mass="34889">MSFVQTIVRNKRGVQGLKPLVYGFASNTSTNYRSDGDQNATSTQPGTDSPKRLKLENYINLEGRAGFEKEDDVGSGKKEIRIPVVLLVLNGDLDTLEHVIRAIDNNISVVVLKGTGGTADLVALCMKDMNKLKRKLPVMFSRRFSDDMYEKMKKVLDRILQKEWMITVFNIKKNKHDELWEKITDGILRAWSFEKKEDAVSLTTDPILPSQIDFISKYVSNIDGLSRKELFAGYNLQTSSKQKDFHQHTFVNAFLGKRTDIIQQVLSVDAKFTLAEDQFQTLCRENVYPEAFTYLKEGKGQGFKKR</sequence>
<dbReference type="InterPro" id="IPR041491">
    <property type="entry name" value="TRPM_SLOG"/>
</dbReference>
<accession>A0A8B6BGS4</accession>
<name>A0A8B6BGS4_MYTGA</name>
<protein>
    <recommendedName>
        <fullName evidence="2">TRPM SLOG domain-containing protein</fullName>
    </recommendedName>
</protein>
<evidence type="ECO:0000256" key="1">
    <source>
        <dbReference type="SAM" id="MobiDB-lite"/>
    </source>
</evidence>
<dbReference type="AlphaFoldDB" id="A0A8B6BGS4"/>
<evidence type="ECO:0000313" key="4">
    <source>
        <dbReference type="Proteomes" id="UP000596742"/>
    </source>
</evidence>
<feature type="domain" description="TRPM SLOG" evidence="2">
    <location>
        <begin position="39"/>
        <end position="134"/>
    </location>
</feature>
<reference evidence="3" key="1">
    <citation type="submission" date="2018-11" db="EMBL/GenBank/DDBJ databases">
        <authorList>
            <person name="Alioto T."/>
            <person name="Alioto T."/>
        </authorList>
    </citation>
    <scope>NUCLEOTIDE SEQUENCE</scope>
</reference>
<dbReference type="EMBL" id="UYJE01000138">
    <property type="protein sequence ID" value="VDH90486.1"/>
    <property type="molecule type" value="Genomic_DNA"/>
</dbReference>
<dbReference type="Proteomes" id="UP000596742">
    <property type="component" value="Unassembled WGS sequence"/>
</dbReference>
<dbReference type="PANTHER" id="PTHR13800">
    <property type="entry name" value="TRANSIENT RECEPTOR POTENTIAL CATION CHANNEL, SUBFAMILY M, MEMBER 6"/>
    <property type="match status" value="1"/>
</dbReference>
<organism evidence="3 4">
    <name type="scientific">Mytilus galloprovincialis</name>
    <name type="common">Mediterranean mussel</name>
    <dbReference type="NCBI Taxonomy" id="29158"/>
    <lineage>
        <taxon>Eukaryota</taxon>
        <taxon>Metazoa</taxon>
        <taxon>Spiralia</taxon>
        <taxon>Lophotrochozoa</taxon>
        <taxon>Mollusca</taxon>
        <taxon>Bivalvia</taxon>
        <taxon>Autobranchia</taxon>
        <taxon>Pteriomorphia</taxon>
        <taxon>Mytilida</taxon>
        <taxon>Mytiloidea</taxon>
        <taxon>Mytilidae</taxon>
        <taxon>Mytilinae</taxon>
        <taxon>Mytilus</taxon>
    </lineage>
</organism>
<comment type="caution">
    <text evidence="3">The sequence shown here is derived from an EMBL/GenBank/DDBJ whole genome shotgun (WGS) entry which is preliminary data.</text>
</comment>
<dbReference type="Pfam" id="PF18139">
    <property type="entry name" value="LSDAT_euk"/>
    <property type="match status" value="1"/>
</dbReference>
<evidence type="ECO:0000259" key="2">
    <source>
        <dbReference type="Pfam" id="PF18139"/>
    </source>
</evidence>
<feature type="region of interest" description="Disordered" evidence="1">
    <location>
        <begin position="32"/>
        <end position="51"/>
    </location>
</feature>
<evidence type="ECO:0000313" key="3">
    <source>
        <dbReference type="EMBL" id="VDH90486.1"/>
    </source>
</evidence>